<feature type="domain" description="Uroporphyrinogen decarboxylase (URO-D)" evidence="1">
    <location>
        <begin position="5"/>
        <end position="332"/>
    </location>
</feature>
<dbReference type="EMBL" id="JBHPEI010000151">
    <property type="protein sequence ID" value="MFC1800413.1"/>
    <property type="molecule type" value="Genomic_DNA"/>
</dbReference>
<dbReference type="InterPro" id="IPR052024">
    <property type="entry name" value="Methanogen_methyltrans"/>
</dbReference>
<dbReference type="CDD" id="cd03465">
    <property type="entry name" value="URO-D_like"/>
    <property type="match status" value="1"/>
</dbReference>
<dbReference type="Proteomes" id="UP001594288">
    <property type="component" value="Unassembled WGS sequence"/>
</dbReference>
<organism evidence="2 3">
    <name type="scientific">Eiseniibacteriota bacterium</name>
    <dbReference type="NCBI Taxonomy" id="2212470"/>
    <lineage>
        <taxon>Bacteria</taxon>
        <taxon>Candidatus Eiseniibacteriota</taxon>
    </lineage>
</organism>
<sequence length="338" mass="36986">MTGFDRVRAAFKRQRADRVPFYPIVSGLAGQLIGIDAKTYYTDHDRFADAHIALYEEIRPDIVALMGDLFMEVDAMGAEVEFPEDDLPRLRSYLLEDKGKLGSLEVPDPHKSGRMPAYLGACRKVSGAVKESPVGGVICGPWTLATDLRGAENLIVDTATDPEFVHELMKFTVEISKSFAVAVKEAGAGLSLSEAPASISLISPKIFKEFVSPYEKEVISYLKERRISVTVHCCGFIEPIMEDLASLGAAAISMDEPSSLEKMFEASQGRVVIIGNVSTNVFLSGTKDDIEKEVRRCLAVGKEREGYILSSGCELSPCGTIERVKWFCEAASALGHYE</sequence>
<proteinExistence type="predicted"/>
<dbReference type="SUPFAM" id="SSF51726">
    <property type="entry name" value="UROD/MetE-like"/>
    <property type="match status" value="1"/>
</dbReference>
<dbReference type="PANTHER" id="PTHR47099:SF1">
    <property type="entry name" value="METHYLCOBAMIDE:COM METHYLTRANSFERASE MTBA"/>
    <property type="match status" value="1"/>
</dbReference>
<name>A0ABV6YQU2_UNCEI</name>
<comment type="caution">
    <text evidence="2">The sequence shown here is derived from an EMBL/GenBank/DDBJ whole genome shotgun (WGS) entry which is preliminary data.</text>
</comment>
<dbReference type="PANTHER" id="PTHR47099">
    <property type="entry name" value="METHYLCOBAMIDE:COM METHYLTRANSFERASE MTBA"/>
    <property type="match status" value="1"/>
</dbReference>
<dbReference type="Pfam" id="PF01208">
    <property type="entry name" value="URO-D"/>
    <property type="match status" value="1"/>
</dbReference>
<evidence type="ECO:0000313" key="2">
    <source>
        <dbReference type="EMBL" id="MFC1800413.1"/>
    </source>
</evidence>
<accession>A0ABV6YQU2</accession>
<gene>
    <name evidence="2" type="ORF">ACFL2Z_05875</name>
</gene>
<evidence type="ECO:0000313" key="3">
    <source>
        <dbReference type="Proteomes" id="UP001594288"/>
    </source>
</evidence>
<dbReference type="InterPro" id="IPR038071">
    <property type="entry name" value="UROD/MetE-like_sf"/>
</dbReference>
<dbReference type="Gene3D" id="3.20.20.210">
    <property type="match status" value="1"/>
</dbReference>
<dbReference type="InterPro" id="IPR000257">
    <property type="entry name" value="Uroporphyrinogen_deCOase"/>
</dbReference>
<reference evidence="2 3" key="1">
    <citation type="submission" date="2024-09" db="EMBL/GenBank/DDBJ databases">
        <authorList>
            <person name="D'Angelo T."/>
        </authorList>
    </citation>
    <scope>NUCLEOTIDE SEQUENCE [LARGE SCALE GENOMIC DNA]</scope>
    <source>
        <strain evidence="2">SAG AM-311-F02</strain>
    </source>
</reference>
<evidence type="ECO:0000259" key="1">
    <source>
        <dbReference type="Pfam" id="PF01208"/>
    </source>
</evidence>
<protein>
    <submittedName>
        <fullName evidence="2">Uroporphyrinogen decarboxylase family protein</fullName>
    </submittedName>
</protein>
<keyword evidence="3" id="KW-1185">Reference proteome</keyword>